<dbReference type="Pfam" id="PF00106">
    <property type="entry name" value="adh_short"/>
    <property type="match status" value="1"/>
</dbReference>
<dbReference type="RefSeq" id="NP_001012506.1">
    <property type="nucleotide sequence ID" value="NM_001012488.1"/>
</dbReference>
<dbReference type="PRINTS" id="PR00080">
    <property type="entry name" value="SDRFAMILY"/>
</dbReference>
<dbReference type="InterPro" id="IPR002347">
    <property type="entry name" value="SDR_fam"/>
</dbReference>
<dbReference type="Gene3D" id="3.40.50.720">
    <property type="entry name" value="NAD(P)-binding Rossmann-like Domain"/>
    <property type="match status" value="1"/>
</dbReference>
<dbReference type="PROSITE" id="PS00061">
    <property type="entry name" value="ADH_SHORT"/>
    <property type="match status" value="1"/>
</dbReference>
<accession>Q5EB01</accession>
<evidence type="ECO:0000256" key="4">
    <source>
        <dbReference type="SAM" id="SignalP"/>
    </source>
</evidence>
<dbReference type="GeneID" id="503524"/>
<reference evidence="7" key="3">
    <citation type="journal article" date="2011" name="Brief. Bioinform.">
        <title>Phylogenetic-based propagation of functional annotations within the Gene Ontology consortium.</title>
        <authorList>
            <person name="Gaudet P."/>
            <person name="Livstone M.S."/>
            <person name="Lewis S.E."/>
            <person name="Thomas P.D."/>
        </authorList>
    </citation>
    <scope>NUCLEOTIDE SEQUENCE</scope>
</reference>
<dbReference type="SUPFAM" id="SSF51735">
    <property type="entry name" value="NAD(P)-binding Rossmann-fold domains"/>
    <property type="match status" value="1"/>
</dbReference>
<name>Q5EB01_DANRE</name>
<dbReference type="ZFIN" id="ZDB-GENE-050220-2">
    <property type="gene designation" value="zgc:113142"/>
</dbReference>
<feature type="signal peptide" evidence="4">
    <location>
        <begin position="1"/>
        <end position="19"/>
    </location>
</feature>
<sequence length="359" mass="40176">MKAVLLSVSVLLLSYICLSDHICTYCALVVCLVVLANTLRQTEEGLWDGFGRAVLITGCDSGFGYHLAKKLDLMGFTVFAGCLCPEGPGARSLVEESSKRVKILQLDVTNEEHISSAKDFVEANLPVKGLYAVVNNAGISDWGETEWSTAEDFQKMADVNLFGAIRVTIPFLPLVRASKGRMLYVSSIFAFFNCLNMGAYSVSKRGLEAFADCLRIEMAGFGVKVSIIQPGNFGAATNILHKKTPKDIWAEFDDVRKQTFNQKYIEEACEYFYSMCNSGFKDCSMVINAMLHALTAGKPRHRYLLVSWTDLLFFHLCPALPSFITDYIFHFSSMYHKRKIMLYSEHELNHNQNIAAQHT</sequence>
<dbReference type="PANTHER" id="PTHR43313">
    <property type="entry name" value="SHORT-CHAIN DEHYDROGENASE/REDUCTASE FAMILY 9C"/>
    <property type="match status" value="1"/>
</dbReference>
<dbReference type="GO" id="GO:0016491">
    <property type="term" value="F:oxidoreductase activity"/>
    <property type="evidence" value="ECO:0000318"/>
    <property type="project" value="GO_Central"/>
</dbReference>
<keyword evidence="6" id="KW-1185">Reference proteome</keyword>
<evidence type="ECO:0000313" key="8">
    <source>
        <dbReference type="ZFIN" id="ZDB-GENE-050220-2"/>
    </source>
</evidence>
<evidence type="ECO:0000313" key="5">
    <source>
        <dbReference type="EMBL" id="AAH90181.1"/>
    </source>
</evidence>
<dbReference type="PANTHER" id="PTHR43313:SF43">
    <property type="entry name" value="D-BETA-HYDROXYBUTYRATE DEHYDROGENASE, MITOCHONDRIAL"/>
    <property type="match status" value="1"/>
</dbReference>
<evidence type="ECO:0000256" key="3">
    <source>
        <dbReference type="RuleBase" id="RU000363"/>
    </source>
</evidence>
<reference evidence="6" key="4">
    <citation type="journal article" date="2013" name="Nature">
        <title>The zebrafish reference genome sequence and its relationship to the human genome.</title>
        <authorList>
            <consortium name="Genome Reference Consortium Zebrafish"/>
            <person name="Howe K."/>
            <person name="Clark M.D."/>
            <person name="Torroja C.F."/>
            <person name="Torrance J."/>
            <person name="Berthelot C."/>
            <person name="Muffato M."/>
            <person name="Collins J.E."/>
            <person name="Humphray S."/>
            <person name="McLaren K."/>
            <person name="Matthews L."/>
            <person name="McLaren S."/>
            <person name="Sealy I."/>
            <person name="Caccamo M."/>
            <person name="Churcher C."/>
            <person name="Scott C."/>
            <person name="Barrett J.C."/>
            <person name="Koch R."/>
            <person name="Rauch G.J."/>
            <person name="White S."/>
            <person name="Chow W."/>
            <person name="Kilian B."/>
            <person name="Quintais L.T."/>
            <person name="Guerra-Assuncao J.A."/>
            <person name="Zhou Y."/>
            <person name="Gu Y."/>
            <person name="Yen J."/>
            <person name="Vogel J.H."/>
            <person name="Eyre T."/>
            <person name="Redmond S."/>
            <person name="Banerjee R."/>
            <person name="Chi J."/>
            <person name="Fu B."/>
            <person name="Langley E."/>
            <person name="Maguire S.F."/>
            <person name="Laird G.K."/>
            <person name="Lloyd D."/>
            <person name="Kenyon E."/>
            <person name="Donaldson S."/>
            <person name="Sehra H."/>
            <person name="Almeida-King J."/>
            <person name="Loveland J."/>
            <person name="Trevanion S."/>
            <person name="Jones M."/>
            <person name="Quail M."/>
            <person name="Willey D."/>
            <person name="Hunt A."/>
            <person name="Burton J."/>
            <person name="Sims S."/>
            <person name="McLay K."/>
            <person name="Plumb B."/>
            <person name="Davis J."/>
            <person name="Clee C."/>
            <person name="Oliver K."/>
            <person name="Clark R."/>
            <person name="Riddle C."/>
            <person name="Elliot D."/>
            <person name="Eliott D."/>
            <person name="Threadgold G."/>
            <person name="Harden G."/>
            <person name="Ware D."/>
            <person name="Begum S."/>
            <person name="Mortimore B."/>
            <person name="Mortimer B."/>
            <person name="Kerry G."/>
            <person name="Heath P."/>
            <person name="Phillimore B."/>
            <person name="Tracey A."/>
            <person name="Corby N."/>
            <person name="Dunn M."/>
            <person name="Johnson C."/>
            <person name="Wood J."/>
            <person name="Clark S."/>
            <person name="Pelan S."/>
            <person name="Griffiths G."/>
            <person name="Smith M."/>
            <person name="Glithero R."/>
            <person name="Howden P."/>
            <person name="Barker N."/>
            <person name="Lloyd C."/>
            <person name="Stevens C."/>
            <person name="Harley J."/>
            <person name="Holt K."/>
            <person name="Panagiotidis G."/>
            <person name="Lovell J."/>
            <person name="Beasley H."/>
            <person name="Henderson C."/>
            <person name="Gordon D."/>
            <person name="Auger K."/>
            <person name="Wright D."/>
            <person name="Collins J."/>
            <person name="Raisen C."/>
            <person name="Dyer L."/>
            <person name="Leung K."/>
            <person name="Robertson L."/>
            <person name="Ambridge K."/>
            <person name="Leongamornlert D."/>
            <person name="McGuire S."/>
            <person name="Gilderthorp R."/>
            <person name="Griffiths C."/>
            <person name="Manthravadi D."/>
            <person name="Nichol S."/>
            <person name="Barker G."/>
            <person name="Whitehead S."/>
            <person name="Kay M."/>
            <person name="Brown J."/>
            <person name="Murnane C."/>
            <person name="Gray E."/>
            <person name="Humphries M."/>
            <person name="Sycamore N."/>
            <person name="Barker D."/>
            <person name="Saunders D."/>
            <person name="Wallis J."/>
            <person name="Babbage A."/>
            <person name="Hammond S."/>
            <person name="Mashreghi-Mohammadi M."/>
            <person name="Barr L."/>
            <person name="Martin S."/>
            <person name="Wray P."/>
            <person name="Ellington A."/>
            <person name="Matthews N."/>
            <person name="Ellwood M."/>
            <person name="Woodmansey R."/>
            <person name="Clark G."/>
            <person name="Cooper J."/>
            <person name="Cooper J."/>
            <person name="Tromans A."/>
            <person name="Grafham D."/>
            <person name="Skuce C."/>
            <person name="Pandian R."/>
            <person name="Andrews R."/>
            <person name="Harrison E."/>
            <person name="Kimberley A."/>
            <person name="Garnett J."/>
            <person name="Fosker N."/>
            <person name="Hall R."/>
            <person name="Garner P."/>
            <person name="Kelly D."/>
            <person name="Bird C."/>
            <person name="Palmer S."/>
            <person name="Gehring I."/>
            <person name="Berger A."/>
            <person name="Dooley C.M."/>
            <person name="Ersan-Urun Z."/>
            <person name="Eser C."/>
            <person name="Geiger H."/>
            <person name="Geisler M."/>
            <person name="Karotki L."/>
            <person name="Kirn A."/>
            <person name="Konantz J."/>
            <person name="Konantz M."/>
            <person name="Oberlander M."/>
            <person name="Rudolph-Geiger S."/>
            <person name="Teucke M."/>
            <person name="Lanz C."/>
            <person name="Raddatz G."/>
            <person name="Osoegawa K."/>
            <person name="Zhu B."/>
            <person name="Rapp A."/>
            <person name="Widaa S."/>
            <person name="Langford C."/>
            <person name="Yang F."/>
            <person name="Schuster S.C."/>
            <person name="Carter N.P."/>
            <person name="Harrow J."/>
            <person name="Ning Z."/>
            <person name="Herrero J."/>
            <person name="Searle S.M."/>
            <person name="Enright A."/>
            <person name="Geisler R."/>
            <person name="Plasterk R.H."/>
            <person name="Lee C."/>
            <person name="Westerfield M."/>
            <person name="de Jong P.J."/>
            <person name="Zon L.I."/>
            <person name="Postlethwait J.H."/>
            <person name="Nusslein-Volhard C."/>
            <person name="Hubbard T.J."/>
            <person name="Roest Crollius H."/>
            <person name="Rogers J."/>
            <person name="Stemple D.L."/>
        </authorList>
    </citation>
    <scope>NUCLEOTIDE SEQUENCE [LARGE SCALE GENOMIC DNA]</scope>
</reference>
<evidence type="ECO:0000313" key="6">
    <source>
        <dbReference type="Proteomes" id="UP000000437"/>
    </source>
</evidence>
<dbReference type="PhylomeDB" id="Q5EB01"/>
<proteinExistence type="evidence at transcript level"/>
<dbReference type="GO" id="GO:0008202">
    <property type="term" value="P:steroid metabolic process"/>
    <property type="evidence" value="ECO:0000318"/>
    <property type="project" value="GO_Central"/>
</dbReference>
<evidence type="ECO:0000256" key="2">
    <source>
        <dbReference type="ARBA" id="ARBA00023002"/>
    </source>
</evidence>
<dbReference type="EMBL" id="BC090181">
    <property type="protein sequence ID" value="AAH90181.1"/>
    <property type="molecule type" value="mRNA"/>
</dbReference>
<evidence type="ECO:0000313" key="7">
    <source>
        <dbReference type="RefSeq" id="NP_001012506.1"/>
    </source>
</evidence>
<dbReference type="AGR" id="ZFIN:ZDB-GENE-050220-2"/>
<dbReference type="Proteomes" id="UP000000437">
    <property type="component" value="Chromosome 17"/>
</dbReference>
<keyword evidence="2" id="KW-0560">Oxidoreductase</keyword>
<reference evidence="7" key="1">
    <citation type="journal article" date="2002" name="Proc. Natl. Acad. Sci. U.S.A.">
        <title>Generation and initial analysis of more than 15,000 full-length human and mouse cDNA sequences.</title>
        <authorList>
            <consortium name="Mammalian Gene Collection Program Team"/>
            <person name="Strausberg R.L."/>
            <person name="Feingold E.A."/>
            <person name="Grouse L.H."/>
            <person name="Derge J.G."/>
            <person name="Klausner R.D."/>
            <person name="Collins F.S."/>
            <person name="Wagner L."/>
            <person name="Shenmen C.M."/>
            <person name="Schuler G.D."/>
            <person name="Altschul S.F."/>
            <person name="Zeeberg B."/>
            <person name="Buetow K.H."/>
            <person name="Schaefer C.F."/>
            <person name="Bhat N.K."/>
            <person name="Hopkins R.F."/>
            <person name="Jordan H."/>
            <person name="Moore T."/>
            <person name="Max S.I."/>
            <person name="Wang J."/>
            <person name="Hsieh F."/>
            <person name="Diatchenko L."/>
            <person name="Marusina K."/>
            <person name="Farmer A.A."/>
            <person name="Rubin G.M."/>
            <person name="Hong L."/>
            <person name="Stapleton M."/>
            <person name="Soares M.B."/>
            <person name="Bonaldo M.F."/>
            <person name="Casavant T.L."/>
            <person name="Scheetz T.E."/>
            <person name="Brownstein M.J."/>
            <person name="Usdin T.B."/>
            <person name="Toshiyuki S."/>
            <person name="Carninci P."/>
            <person name="Prange C."/>
            <person name="Raha S.S."/>
            <person name="Loquellano N.A."/>
            <person name="Peters G.J."/>
            <person name="Abramson R.D."/>
            <person name="Mullahy S.J."/>
            <person name="Bosak S.A."/>
            <person name="McEwan P.J."/>
            <person name="McKernan K.J."/>
            <person name="Malek J.A."/>
            <person name="Gunaratne P.H."/>
            <person name="Richards S."/>
            <person name="Worley K.C."/>
            <person name="Hale S."/>
            <person name="Garcia A.M."/>
            <person name="Gay L.J."/>
            <person name="Hulyk S.W."/>
            <person name="Villalon D.K."/>
            <person name="Muzny D.M."/>
            <person name="Sodergren E.J."/>
            <person name="Lu X."/>
            <person name="Gibbs R.A."/>
            <person name="Fahey J."/>
            <person name="Helton E."/>
            <person name="Ketteman M."/>
            <person name="Madan A."/>
            <person name="Rodrigues S."/>
            <person name="Sanchez A."/>
            <person name="Whiting M."/>
            <person name="Madan A."/>
            <person name="Young A.C."/>
            <person name="Shevchenko Y."/>
            <person name="Bouffard G.G."/>
            <person name="Blakesley R.W."/>
            <person name="Touchman J.W."/>
            <person name="Green E.D."/>
            <person name="Dickson M.C."/>
            <person name="Rodriguez A.C."/>
            <person name="Grimwood J."/>
            <person name="Schmutz J."/>
            <person name="Myers R.M."/>
            <person name="Butterfield Y.S."/>
            <person name="Krzywinski M.I."/>
            <person name="Skalska U."/>
            <person name="Smailus D.E."/>
            <person name="Schnerch A."/>
            <person name="Schein J.E."/>
            <person name="Jones S.J."/>
            <person name="Marra M.A."/>
        </authorList>
    </citation>
    <scope>NUCLEOTIDE SEQUENCE</scope>
</reference>
<gene>
    <name evidence="7" type="primary">wu:fd58d01</name>
    <name evidence="7" type="synonym">fd58d01</name>
    <name evidence="5 7 8" type="ORF">zgc:113142</name>
</gene>
<feature type="chain" id="PRO_5035034171" evidence="4 7">
    <location>
        <begin position="20"/>
        <end position="359"/>
    </location>
</feature>
<reference evidence="5" key="2">
    <citation type="submission" date="2005-02" db="EMBL/GenBank/DDBJ databases">
        <authorList>
            <consortium name="NIH - Zebrafish Gene Collection (ZGC) project"/>
        </authorList>
    </citation>
    <scope>NUCLEOTIDE SEQUENCE [LARGE SCALE MRNA]</scope>
    <source>
        <tissue evidence="5">Embryo</tissue>
    </source>
</reference>
<keyword evidence="4 7" id="KW-0732">Signal</keyword>
<protein>
    <submittedName>
        <fullName evidence="7">Uncharacterized protein LOC503524 precursor</fullName>
    </submittedName>
    <submittedName>
        <fullName evidence="5">Zgc:113142</fullName>
    </submittedName>
</protein>
<comment type="similarity">
    <text evidence="1 3">Belongs to the short-chain dehydrogenases/reductases (SDR) family.</text>
</comment>
<dbReference type="InterPro" id="IPR036291">
    <property type="entry name" value="NAD(P)-bd_dom_sf"/>
</dbReference>
<dbReference type="KEGG" id="dre:503524"/>
<reference evidence="7" key="5">
    <citation type="submission" date="2025-04" db="UniProtKB">
        <authorList>
            <consortium name="RefSeq"/>
        </authorList>
    </citation>
    <scope>IDENTIFICATION</scope>
</reference>
<evidence type="ECO:0000256" key="1">
    <source>
        <dbReference type="ARBA" id="ARBA00006484"/>
    </source>
</evidence>
<dbReference type="InterPro" id="IPR020904">
    <property type="entry name" value="Sc_DH/Rdtase_CS"/>
</dbReference>
<dbReference type="PRINTS" id="PR00081">
    <property type="entry name" value="GDHRDH"/>
</dbReference>
<dbReference type="OrthoDB" id="2102561at2759"/>
<organism evidence="5">
    <name type="scientific">Danio rerio</name>
    <name type="common">Zebrafish</name>
    <name type="synonym">Brachydanio rerio</name>
    <dbReference type="NCBI Taxonomy" id="7955"/>
    <lineage>
        <taxon>Eukaryota</taxon>
        <taxon>Metazoa</taxon>
        <taxon>Chordata</taxon>
        <taxon>Craniata</taxon>
        <taxon>Vertebrata</taxon>
        <taxon>Euteleostomi</taxon>
        <taxon>Actinopterygii</taxon>
        <taxon>Neopterygii</taxon>
        <taxon>Teleostei</taxon>
        <taxon>Ostariophysi</taxon>
        <taxon>Cypriniformes</taxon>
        <taxon>Danionidae</taxon>
        <taxon>Danioninae</taxon>
        <taxon>Danio</taxon>
    </lineage>
</organism>
<dbReference type="AlphaFoldDB" id="Q5EB01"/>